<dbReference type="InterPro" id="IPR045865">
    <property type="entry name" value="ACT-like_dom_sf"/>
</dbReference>
<dbReference type="PANTHER" id="PTHR34875">
    <property type="entry name" value="UPF0237 PROTEIN MJ1558"/>
    <property type="match status" value="1"/>
</dbReference>
<reference evidence="3 4" key="1">
    <citation type="submission" date="2014-06" db="EMBL/GenBank/DDBJ databases">
        <title>Genomes of Alteromonas australica, a world apart.</title>
        <authorList>
            <person name="Gonzaga A."/>
            <person name="Lopez-Perez M."/>
            <person name="Rodriguez-Valera F."/>
        </authorList>
    </citation>
    <scope>NUCLEOTIDE SEQUENCE [LARGE SCALE GENOMIC DNA]</scope>
    <source>
        <strain evidence="3 4">H 17</strain>
    </source>
</reference>
<dbReference type="OrthoDB" id="12860at2"/>
<dbReference type="InterPro" id="IPR050990">
    <property type="entry name" value="UPF0237/GcvR_regulator"/>
</dbReference>
<dbReference type="KEGG" id="aaus:EP12_04155"/>
<evidence type="ECO:0000256" key="1">
    <source>
        <dbReference type="PIRNR" id="PIRNR028103"/>
    </source>
</evidence>
<evidence type="ECO:0000259" key="2">
    <source>
        <dbReference type="PROSITE" id="PS51671"/>
    </source>
</evidence>
<comment type="subcellular location">
    <subcellularLocation>
        <location evidence="1">Cytoplasm</location>
    </subcellularLocation>
</comment>
<dbReference type="PROSITE" id="PS51671">
    <property type="entry name" value="ACT"/>
    <property type="match status" value="2"/>
</dbReference>
<evidence type="ECO:0000313" key="3">
    <source>
        <dbReference type="EMBL" id="AIF97942.1"/>
    </source>
</evidence>
<feature type="domain" description="ACT" evidence="2">
    <location>
        <begin position="5"/>
        <end position="77"/>
    </location>
</feature>
<dbReference type="KEGG" id="aal:EP13_04085"/>
<dbReference type="PIRSF" id="PIRSF028103">
    <property type="entry name" value="GcvR"/>
    <property type="match status" value="1"/>
</dbReference>
<dbReference type="PATRIC" id="fig|589873.4.peg.891"/>
<organism evidence="3 4">
    <name type="scientific">Alteromonas australica</name>
    <dbReference type="NCBI Taxonomy" id="589873"/>
    <lineage>
        <taxon>Bacteria</taxon>
        <taxon>Pseudomonadati</taxon>
        <taxon>Pseudomonadota</taxon>
        <taxon>Gammaproteobacteria</taxon>
        <taxon>Alteromonadales</taxon>
        <taxon>Alteromonadaceae</taxon>
        <taxon>Alteromonas/Salinimonas group</taxon>
        <taxon>Alteromonas</taxon>
    </lineage>
</organism>
<dbReference type="InterPro" id="IPR002912">
    <property type="entry name" value="ACT_dom"/>
</dbReference>
<proteinExistence type="predicted"/>
<keyword evidence="1" id="KW-0963">Cytoplasm</keyword>
<name>A0A075P3Q2_9ALTE</name>
<dbReference type="Pfam" id="PF13740">
    <property type="entry name" value="ACT_6"/>
    <property type="match status" value="2"/>
</dbReference>
<feature type="domain" description="ACT" evidence="2">
    <location>
        <begin position="88"/>
        <end position="168"/>
    </location>
</feature>
<dbReference type="EMBL" id="CP008849">
    <property type="protein sequence ID" value="AIF97942.1"/>
    <property type="molecule type" value="Genomic_DNA"/>
</dbReference>
<sequence length="168" mass="18012">MQSLVISILGKDKPGIVDALAKCIYQHNGNWQGSSFAHMAGMFTGFVEVHVDDAQKDKLVTALDGLTDVTVQTVVTSLSKSETLTELSVDVMGNDKPGIVQELTSILNQFNLNIVSFSSHCESAPNWGSLIFKATAVIAVPASFDQDALQDALEALSNDLVVEIEDSQ</sequence>
<dbReference type="PANTHER" id="PTHR34875:SF6">
    <property type="entry name" value="UPF0237 PROTEIN MJ1558"/>
    <property type="match status" value="1"/>
</dbReference>
<keyword evidence="4" id="KW-1185">Reference proteome</keyword>
<dbReference type="RefSeq" id="WP_044056133.1">
    <property type="nucleotide sequence ID" value="NZ_CAJXAX010000028.1"/>
</dbReference>
<dbReference type="CDD" id="cd04869">
    <property type="entry name" value="ACT_GcvR_2"/>
    <property type="match status" value="1"/>
</dbReference>
<accession>A0A075P3Q2</accession>
<dbReference type="InterPro" id="IPR016867">
    <property type="entry name" value="GcvR"/>
</dbReference>
<dbReference type="AlphaFoldDB" id="A0A075P3Q2"/>
<dbReference type="Proteomes" id="UP000056090">
    <property type="component" value="Chromosome"/>
</dbReference>
<keyword evidence="1" id="KW-0678">Repressor</keyword>
<protein>
    <recommendedName>
        <fullName evidence="1">Glycine cleavage system transcriptional repressor</fullName>
    </recommendedName>
</protein>
<dbReference type="GeneID" id="78254113"/>
<dbReference type="Gene3D" id="3.30.70.260">
    <property type="match status" value="2"/>
</dbReference>
<dbReference type="SUPFAM" id="SSF55021">
    <property type="entry name" value="ACT-like"/>
    <property type="match status" value="2"/>
</dbReference>
<evidence type="ECO:0000313" key="4">
    <source>
        <dbReference type="Proteomes" id="UP000056090"/>
    </source>
</evidence>
<keyword evidence="1" id="KW-0804">Transcription</keyword>
<dbReference type="GO" id="GO:0006355">
    <property type="term" value="P:regulation of DNA-templated transcription"/>
    <property type="evidence" value="ECO:0007669"/>
    <property type="project" value="UniProtKB-UniRule"/>
</dbReference>
<dbReference type="GO" id="GO:0005737">
    <property type="term" value="C:cytoplasm"/>
    <property type="evidence" value="ECO:0007669"/>
    <property type="project" value="UniProtKB-SubCell"/>
</dbReference>
<gene>
    <name evidence="3" type="ORF">EP13_04085</name>
</gene>
<dbReference type="eggNOG" id="COG2716">
    <property type="taxonomic scope" value="Bacteria"/>
</dbReference>